<sequence>MHPTEKYFLALLGTEPSTPEWEPHSNPFGQMLLCPEYNCVKCQVYSLDADLV</sequence>
<proteinExistence type="predicted"/>
<gene>
    <name evidence="1" type="primary">ORF175558</name>
</gene>
<dbReference type="EMBL" id="HACG01043358">
    <property type="protein sequence ID" value="CEK90223.1"/>
    <property type="molecule type" value="Transcribed_RNA"/>
</dbReference>
<protein>
    <submittedName>
        <fullName evidence="1">Uncharacterized protein</fullName>
    </submittedName>
</protein>
<reference evidence="1" key="1">
    <citation type="submission" date="2014-12" db="EMBL/GenBank/DDBJ databases">
        <title>Insight into the proteome of Arion vulgaris.</title>
        <authorList>
            <person name="Aradska J."/>
            <person name="Bulat T."/>
            <person name="Smidak R."/>
            <person name="Sarate P."/>
            <person name="Gangsoo J."/>
            <person name="Sialana F."/>
            <person name="Bilban M."/>
            <person name="Lubec G."/>
        </authorList>
    </citation>
    <scope>NUCLEOTIDE SEQUENCE</scope>
    <source>
        <tissue evidence="1">Skin</tissue>
    </source>
</reference>
<accession>A0A0B7BAZ8</accession>
<organism evidence="1">
    <name type="scientific">Arion vulgaris</name>
    <dbReference type="NCBI Taxonomy" id="1028688"/>
    <lineage>
        <taxon>Eukaryota</taxon>
        <taxon>Metazoa</taxon>
        <taxon>Spiralia</taxon>
        <taxon>Lophotrochozoa</taxon>
        <taxon>Mollusca</taxon>
        <taxon>Gastropoda</taxon>
        <taxon>Heterobranchia</taxon>
        <taxon>Euthyneura</taxon>
        <taxon>Panpulmonata</taxon>
        <taxon>Eupulmonata</taxon>
        <taxon>Stylommatophora</taxon>
        <taxon>Helicina</taxon>
        <taxon>Arionoidea</taxon>
        <taxon>Arionidae</taxon>
        <taxon>Arion</taxon>
    </lineage>
</organism>
<name>A0A0B7BAZ8_9EUPU</name>
<dbReference type="AlphaFoldDB" id="A0A0B7BAZ8"/>
<evidence type="ECO:0000313" key="1">
    <source>
        <dbReference type="EMBL" id="CEK90223.1"/>
    </source>
</evidence>